<dbReference type="PANTHER" id="PTHR13817:SF155">
    <property type="entry name" value="IG-LIKE AND FIBRONECTIN TYPE-III DOMAIN-CONTAINING PROTEIN C25G4.10"/>
    <property type="match status" value="1"/>
</dbReference>
<evidence type="ECO:0000259" key="2">
    <source>
        <dbReference type="PROSITE" id="PS50835"/>
    </source>
</evidence>
<feature type="domain" description="Fibronectin type-III" evidence="3">
    <location>
        <begin position="234"/>
        <end position="347"/>
    </location>
</feature>
<dbReference type="PROSITE" id="PS50853">
    <property type="entry name" value="FN3"/>
    <property type="match status" value="4"/>
</dbReference>
<dbReference type="STRING" id="299467.A0A443SMN2"/>
<dbReference type="InterPro" id="IPR013106">
    <property type="entry name" value="Ig_V-set"/>
</dbReference>
<dbReference type="InterPro" id="IPR036116">
    <property type="entry name" value="FN3_sf"/>
</dbReference>
<dbReference type="InterPro" id="IPR013783">
    <property type="entry name" value="Ig-like_fold"/>
</dbReference>
<dbReference type="PROSITE" id="PS50835">
    <property type="entry name" value="IG_LIKE"/>
    <property type="match status" value="2"/>
</dbReference>
<dbReference type="Pfam" id="PF01682">
    <property type="entry name" value="DB"/>
    <property type="match status" value="3"/>
</dbReference>
<evidence type="ECO:0000313" key="4">
    <source>
        <dbReference type="EMBL" id="RWS28779.1"/>
    </source>
</evidence>
<keyword evidence="1" id="KW-0677">Repeat</keyword>
<gene>
    <name evidence="4" type="ORF">B4U80_11334</name>
</gene>
<sequence length="1048" mass="116822">LPNLSETSQEPIVAKINDEVYIDCKVKDLENYTVLWKFVNPSEKLTEGEVLTAGNVRVTSDTRFSILHRQNESIWVLRINEVDETDSGIYVCEVNTIPKRKVARILSVSDDDDGDNSTTISLHEVDHNYTECCADEHVPVDCFNFCTFKSLVTERQPTSTVQKCVKHLPSITKCLADGRNHLPCCIKQNIPSPCRPVCVGNFSLSTVSDHFTCMDYAAPVLACIAEGVQTLPPQPKNIFVEPVSSSELSVKWSVPEKSKHLIDGFQINCTQMHSFDDFGVSMNKDNQTRQPSMFGLELRFKVPANATEFLITGLRKYTMYEIVMNAFNKVGTSLQSNTVRSLTMNEEASKEVTVKPEGHPEPELPNMKKCCEDAGVTLGRCVDVLCDPVRSDEVTVTDLMICAPWANITFKCMSTGVDHSKCCEERGVSDNCMHFCAGKVARMDFRDFICLEHMSTYTNCILEHHGVLPSEPQNFMVSVVHHDWAVLKWKAPKHLAHTVQSYHVYWRESAKDTSNDYTVVKAMKSPFLLHTLLPDKRYEVFIAAVNQYGVSQGSPRILFSTPPLVTADEIEIERKENAYNETACCVRANMKSKCLPLCNYKVKVDDILNLAGSCADTLQTIIRCGAGGRNHVPCCQKRKVNNRCLNLCAGLIDMSPFNVATHCIDDLGKIIQCMEEGSGLLPGMPIDFHATLVTKDSVHLRWKPAPEDGDSTTLYYQVRYGEVEYNSPLHPLEHDKGQNASDTQAVIKNLKPSATYSFYVVARNTYGISLPSLVLVLNTSSADNKTSVIKSTIGPPHAIEVLRQNVDSVTFRWLPPLFVPPDSSISYIVHYKAINGTEAEIIPGVTERWMSFETPYNTMIITNLTYNTQYAITIQSKTNKNVTSTYSEIVLVWTDPAIPATVNLPVIIPAGPIVEGADITAMCVGMGIPTPTVSLYINGLLKKREERRHIALTMNNVQRNVTSVTCVAVNGYGKDVRSSQSTMEVRVQYAPVVHPYPQITTAREGGPARIQCEVSGYPEPEILWYRKQAESQELAKGPNIDFHTVPHS</sequence>
<proteinExistence type="predicted"/>
<dbReference type="CDD" id="cd00063">
    <property type="entry name" value="FN3"/>
    <property type="match status" value="4"/>
</dbReference>
<feature type="domain" description="Ig-like" evidence="2">
    <location>
        <begin position="2"/>
        <end position="109"/>
    </location>
</feature>
<dbReference type="InterPro" id="IPR036179">
    <property type="entry name" value="Ig-like_dom_sf"/>
</dbReference>
<dbReference type="PANTHER" id="PTHR13817">
    <property type="entry name" value="TITIN"/>
    <property type="match status" value="1"/>
</dbReference>
<dbReference type="SUPFAM" id="SSF49265">
    <property type="entry name" value="Fibronectin type III"/>
    <property type="match status" value="2"/>
</dbReference>
<dbReference type="InterPro" id="IPR003961">
    <property type="entry name" value="FN3_dom"/>
</dbReference>
<feature type="non-terminal residue" evidence="4">
    <location>
        <position position="1"/>
    </location>
</feature>
<dbReference type="InterPro" id="IPR050964">
    <property type="entry name" value="Striated_Muscle_Regulatory"/>
</dbReference>
<dbReference type="InterPro" id="IPR002602">
    <property type="entry name" value="DB"/>
</dbReference>
<evidence type="ECO:0000313" key="5">
    <source>
        <dbReference type="Proteomes" id="UP000288716"/>
    </source>
</evidence>
<comment type="caution">
    <text evidence="4">The sequence shown here is derived from an EMBL/GenBank/DDBJ whole genome shotgun (WGS) entry which is preliminary data.</text>
</comment>
<keyword evidence="5" id="KW-1185">Reference proteome</keyword>
<feature type="domain" description="Ig-like" evidence="2">
    <location>
        <begin position="991"/>
        <end position="1048"/>
    </location>
</feature>
<dbReference type="EMBL" id="NCKV01001220">
    <property type="protein sequence ID" value="RWS28779.1"/>
    <property type="molecule type" value="Genomic_DNA"/>
</dbReference>
<accession>A0A443SMN2</accession>
<dbReference type="OrthoDB" id="5843172at2759"/>
<protein>
    <submittedName>
        <fullName evidence="4">Ig-like and fibronectin type-III domain-containing protein C25G4.10</fullName>
    </submittedName>
</protein>
<dbReference type="Proteomes" id="UP000288716">
    <property type="component" value="Unassembled WGS sequence"/>
</dbReference>
<dbReference type="SMART" id="SM00406">
    <property type="entry name" value="IGv"/>
    <property type="match status" value="1"/>
</dbReference>
<feature type="domain" description="Fibronectin type-III" evidence="3">
    <location>
        <begin position="684"/>
        <end position="782"/>
    </location>
</feature>
<dbReference type="VEuPathDB" id="VectorBase:LDEU003261"/>
<name>A0A443SMN2_9ACAR</name>
<feature type="domain" description="Fibronectin type-III" evidence="3">
    <location>
        <begin position="471"/>
        <end position="564"/>
    </location>
</feature>
<evidence type="ECO:0000256" key="1">
    <source>
        <dbReference type="ARBA" id="ARBA00022737"/>
    </source>
</evidence>
<reference evidence="4 5" key="1">
    <citation type="journal article" date="2018" name="Gigascience">
        <title>Genomes of trombidid mites reveal novel predicted allergens and laterally-transferred genes associated with secondary metabolism.</title>
        <authorList>
            <person name="Dong X."/>
            <person name="Chaisiri K."/>
            <person name="Xia D."/>
            <person name="Armstrong S.D."/>
            <person name="Fang Y."/>
            <person name="Donnelly M.J."/>
            <person name="Kadowaki T."/>
            <person name="McGarry J.W."/>
            <person name="Darby A.C."/>
            <person name="Makepeace B.L."/>
        </authorList>
    </citation>
    <scope>NUCLEOTIDE SEQUENCE [LARGE SCALE GENOMIC DNA]</scope>
    <source>
        <strain evidence="4">UoL-UT</strain>
    </source>
</reference>
<feature type="non-terminal residue" evidence="4">
    <location>
        <position position="1048"/>
    </location>
</feature>
<dbReference type="AlphaFoldDB" id="A0A443SMN2"/>
<feature type="domain" description="Fibronectin type-III" evidence="3">
    <location>
        <begin position="795"/>
        <end position="897"/>
    </location>
</feature>
<dbReference type="Pfam" id="PF07686">
    <property type="entry name" value="V-set"/>
    <property type="match status" value="1"/>
</dbReference>
<evidence type="ECO:0000259" key="3">
    <source>
        <dbReference type="PROSITE" id="PS50853"/>
    </source>
</evidence>
<dbReference type="InterPro" id="IPR007110">
    <property type="entry name" value="Ig-like_dom"/>
</dbReference>
<dbReference type="SMART" id="SM00060">
    <property type="entry name" value="FN3"/>
    <property type="match status" value="4"/>
</dbReference>
<dbReference type="SUPFAM" id="SSF48726">
    <property type="entry name" value="Immunoglobulin"/>
    <property type="match status" value="3"/>
</dbReference>
<dbReference type="Gene3D" id="2.60.40.10">
    <property type="entry name" value="Immunoglobulins"/>
    <property type="match status" value="7"/>
</dbReference>
<dbReference type="Pfam" id="PF00041">
    <property type="entry name" value="fn3"/>
    <property type="match status" value="4"/>
</dbReference>
<organism evidence="4 5">
    <name type="scientific">Leptotrombidium deliense</name>
    <dbReference type="NCBI Taxonomy" id="299467"/>
    <lineage>
        <taxon>Eukaryota</taxon>
        <taxon>Metazoa</taxon>
        <taxon>Ecdysozoa</taxon>
        <taxon>Arthropoda</taxon>
        <taxon>Chelicerata</taxon>
        <taxon>Arachnida</taxon>
        <taxon>Acari</taxon>
        <taxon>Acariformes</taxon>
        <taxon>Trombidiformes</taxon>
        <taxon>Prostigmata</taxon>
        <taxon>Anystina</taxon>
        <taxon>Parasitengona</taxon>
        <taxon>Trombiculoidea</taxon>
        <taxon>Trombiculidae</taxon>
        <taxon>Leptotrombidium</taxon>
    </lineage>
</organism>
<dbReference type="InterPro" id="IPR003599">
    <property type="entry name" value="Ig_sub"/>
</dbReference>
<dbReference type="SMART" id="SM00409">
    <property type="entry name" value="IG"/>
    <property type="match status" value="2"/>
</dbReference>